<dbReference type="RefSeq" id="WP_125364909.1">
    <property type="nucleotide sequence ID" value="NZ_RHWT01000007.1"/>
</dbReference>
<comment type="caution">
    <text evidence="1">The sequence shown here is derived from an EMBL/GenBank/DDBJ whole genome shotgun (WGS) entry which is preliminary data.</text>
</comment>
<accession>A0A427KNT3</accession>
<sequence>MFNIRQIDNNIFPIVVIATSYNNPLSCLNSIAEHLHDKEFSGKVLFDLLCSNGLESNRFMSAVFDGVKFSKNTFKVESLDTFPSEIVENQNAYFSNHKWLLENSILSNHQVINFH</sequence>
<dbReference type="InterPro" id="IPR031834">
    <property type="entry name" value="RnlB/LsoB_antitoxin"/>
</dbReference>
<gene>
    <name evidence="1" type="ORF">EGK68_08055</name>
</gene>
<dbReference type="Pfam" id="PF15933">
    <property type="entry name" value="RnlB_antitoxin"/>
    <property type="match status" value="1"/>
</dbReference>
<evidence type="ECO:0000313" key="2">
    <source>
        <dbReference type="Proteomes" id="UP000275321"/>
    </source>
</evidence>
<protein>
    <submittedName>
        <fullName evidence="1">Type II toxin-antitoxin system RnlB family antitoxin</fullName>
    </submittedName>
</protein>
<evidence type="ECO:0000313" key="1">
    <source>
        <dbReference type="EMBL" id="RSB31984.1"/>
    </source>
</evidence>
<dbReference type="EMBL" id="RHWT01000007">
    <property type="protein sequence ID" value="RSB31984.1"/>
    <property type="molecule type" value="Genomic_DNA"/>
</dbReference>
<name>A0A427KNT3_ENTCL</name>
<reference evidence="1 2" key="1">
    <citation type="submission" date="2018-10" db="EMBL/GenBank/DDBJ databases">
        <title>Transmission dynamics of multidrug resistant bacteria on intensive care unit surfaces.</title>
        <authorList>
            <person name="D'Souza A.W."/>
            <person name="Potter R.F."/>
            <person name="Wallace M."/>
            <person name="Shupe A."/>
            <person name="Patel S."/>
            <person name="Sun S."/>
            <person name="Gul D."/>
            <person name="Kwon J.H."/>
            <person name="Andleeb S."/>
            <person name="Burnham C.-A.D."/>
            <person name="Dantas G."/>
        </authorList>
    </citation>
    <scope>NUCLEOTIDE SEQUENCE [LARGE SCALE GENOMIC DNA]</scope>
    <source>
        <strain evidence="1 2">EC_073</strain>
    </source>
</reference>
<proteinExistence type="predicted"/>
<dbReference type="Proteomes" id="UP000275321">
    <property type="component" value="Unassembled WGS sequence"/>
</dbReference>
<dbReference type="AlphaFoldDB" id="A0A427KNT3"/>
<organism evidence="1 2">
    <name type="scientific">Enterobacter cloacae</name>
    <dbReference type="NCBI Taxonomy" id="550"/>
    <lineage>
        <taxon>Bacteria</taxon>
        <taxon>Pseudomonadati</taxon>
        <taxon>Pseudomonadota</taxon>
        <taxon>Gammaproteobacteria</taxon>
        <taxon>Enterobacterales</taxon>
        <taxon>Enterobacteriaceae</taxon>
        <taxon>Enterobacter</taxon>
        <taxon>Enterobacter cloacae complex</taxon>
    </lineage>
</organism>